<sequence>MGQSTPILFNDRHILPGGRMPLRIPAGDSLDTLVFALKHGLPIGVCMAETQAQRSHVDIGTFIEIEDYTRSQEDGCLVITARGTARFAIQAFNQQHNHILFATVNALPRWPDCHVDKQSEPLVERLQSMFERYPELQQMHRETEFSNLTWLCQRWLELLPLPTGEKQQLMANSSCVATRDYLLSMMQDPH</sequence>
<dbReference type="InterPro" id="IPR015947">
    <property type="entry name" value="PUA-like_sf"/>
</dbReference>
<dbReference type="InterPro" id="IPR046336">
    <property type="entry name" value="Lon_prtase_N_sf"/>
</dbReference>
<dbReference type="RefSeq" id="WP_269578514.1">
    <property type="nucleotide sequence ID" value="NZ_CP114588.1"/>
</dbReference>
<dbReference type="Gene3D" id="1.10.4060.10">
    <property type="entry name" value="BPP1347 like domain"/>
    <property type="match status" value="1"/>
</dbReference>
<dbReference type="Pfam" id="PF02190">
    <property type="entry name" value="LON_substr_bdg"/>
    <property type="match status" value="1"/>
</dbReference>
<accession>A0AA47KJ93</accession>
<evidence type="ECO:0000313" key="2">
    <source>
        <dbReference type="EMBL" id="WBA07945.1"/>
    </source>
</evidence>
<dbReference type="Proteomes" id="UP001164748">
    <property type="component" value="Chromosome"/>
</dbReference>
<evidence type="ECO:0000313" key="3">
    <source>
        <dbReference type="Proteomes" id="UP001164748"/>
    </source>
</evidence>
<dbReference type="AlphaFoldDB" id="A0AA47KJ93"/>
<dbReference type="EMBL" id="CP114588">
    <property type="protein sequence ID" value="WBA07945.1"/>
    <property type="molecule type" value="Genomic_DNA"/>
</dbReference>
<organism evidence="2 3">
    <name type="scientific">Salinivibrio kushneri</name>
    <dbReference type="NCBI Taxonomy" id="1908198"/>
    <lineage>
        <taxon>Bacteria</taxon>
        <taxon>Pseudomonadati</taxon>
        <taxon>Pseudomonadota</taxon>
        <taxon>Gammaproteobacteria</taxon>
        <taxon>Vibrionales</taxon>
        <taxon>Vibrionaceae</taxon>
        <taxon>Salinivibrio</taxon>
    </lineage>
</organism>
<dbReference type="InterPro" id="IPR003111">
    <property type="entry name" value="Lon_prtase_N"/>
</dbReference>
<dbReference type="Gene3D" id="2.30.130.40">
    <property type="entry name" value="LON domain-like"/>
    <property type="match status" value="1"/>
</dbReference>
<evidence type="ECO:0000259" key="1">
    <source>
        <dbReference type="Pfam" id="PF02190"/>
    </source>
</evidence>
<protein>
    <submittedName>
        <fullName evidence="2">LON peptidase substrate-binding domain-containing protein</fullName>
    </submittedName>
</protein>
<reference evidence="2" key="1">
    <citation type="submission" date="2022-09" db="EMBL/GenBank/DDBJ databases">
        <authorList>
            <person name="Li Z.-J."/>
        </authorList>
    </citation>
    <scope>NUCLEOTIDE SEQUENCE</scope>
    <source>
        <strain evidence="2">TGB11</strain>
    </source>
</reference>
<dbReference type="SUPFAM" id="SSF88697">
    <property type="entry name" value="PUA domain-like"/>
    <property type="match status" value="1"/>
</dbReference>
<name>A0AA47KJ93_9GAMM</name>
<feature type="domain" description="Lon N-terminal" evidence="1">
    <location>
        <begin position="11"/>
        <end position="187"/>
    </location>
</feature>
<proteinExistence type="predicted"/>
<gene>
    <name evidence="2" type="ORF">N8M53_08890</name>
</gene>